<evidence type="ECO:0000313" key="7">
    <source>
        <dbReference type="WBParaSite" id="MCU_002126-RA"/>
    </source>
</evidence>
<dbReference type="PANTHER" id="PTHR10434">
    <property type="entry name" value="1-ACYL-SN-GLYCEROL-3-PHOSPHATE ACYLTRANSFERASE"/>
    <property type="match status" value="1"/>
</dbReference>
<keyword evidence="4" id="KW-0012">Acyltransferase</keyword>
<evidence type="ECO:0000256" key="3">
    <source>
        <dbReference type="ARBA" id="ARBA00022679"/>
    </source>
</evidence>
<dbReference type="SUPFAM" id="SSF69593">
    <property type="entry name" value="Glycerol-3-phosphate (1)-acyltransferase"/>
    <property type="match status" value="1"/>
</dbReference>
<evidence type="ECO:0000256" key="5">
    <source>
        <dbReference type="SAM" id="Phobius"/>
    </source>
</evidence>
<evidence type="ECO:0000256" key="2">
    <source>
        <dbReference type="ARBA" id="ARBA00013211"/>
    </source>
</evidence>
<evidence type="ECO:0000256" key="4">
    <source>
        <dbReference type="ARBA" id="ARBA00023315"/>
    </source>
</evidence>
<reference evidence="7" key="1">
    <citation type="submission" date="2019-11" db="UniProtKB">
        <authorList>
            <consortium name="WormBaseParasite"/>
        </authorList>
    </citation>
    <scope>IDENTIFICATION</scope>
</reference>
<keyword evidence="3" id="KW-0808">Transferase</keyword>
<dbReference type="CDD" id="cd07989">
    <property type="entry name" value="LPLAT_AGPAT-like"/>
    <property type="match status" value="1"/>
</dbReference>
<sequence length="279" mass="31762">MDVLWLLIPVSLVTGFYIVYKIPVVRYYMKYVIFGIILNLGSVFYTIVFLVRGKPSFSNSSEALPLLRISQWALGLRPKIYGLENCYKFRQCVYVVNHQSFIDAVALCDLWREPSSTIVKDALRFYGLAWPLMHFMRILPIVRNDHTKAMATMREAAEMVKHEHVNMFIFPEGTRNSSGQLLPFKKGAFHLAIQAQIPVVAIVISCYNSFLDHKNKVFEDAAYGVYVLPPIPTEGLTSADAGNLLEQSYAAMKEIFDITATATKDELGLDLRENLRQEH</sequence>
<feature type="transmembrane region" description="Helical" evidence="5">
    <location>
        <begin position="6"/>
        <end position="24"/>
    </location>
</feature>
<dbReference type="EC" id="2.3.1.51" evidence="2"/>
<dbReference type="GO" id="GO:0006654">
    <property type="term" value="P:phosphatidic acid biosynthetic process"/>
    <property type="evidence" value="ECO:0007669"/>
    <property type="project" value="TreeGrafter"/>
</dbReference>
<dbReference type="SMART" id="SM00563">
    <property type="entry name" value="PlsC"/>
    <property type="match status" value="1"/>
</dbReference>
<proteinExistence type="predicted"/>
<dbReference type="Pfam" id="PF01553">
    <property type="entry name" value="Acyltransferase"/>
    <property type="match status" value="1"/>
</dbReference>
<dbReference type="AlphaFoldDB" id="A0A5K3EPH4"/>
<dbReference type="WBParaSite" id="MCU_002126-RA">
    <property type="protein sequence ID" value="MCU_002126-RA"/>
    <property type="gene ID" value="MCU_002126"/>
</dbReference>
<feature type="transmembrane region" description="Helical" evidence="5">
    <location>
        <begin position="31"/>
        <end position="51"/>
    </location>
</feature>
<comment type="pathway">
    <text evidence="1">Phospholipid metabolism; CDP-diacylglycerol biosynthesis; CDP-diacylglycerol from sn-glycerol 3-phosphate: step 2/3.</text>
</comment>
<organism evidence="7">
    <name type="scientific">Mesocestoides corti</name>
    <name type="common">Flatworm</name>
    <dbReference type="NCBI Taxonomy" id="53468"/>
    <lineage>
        <taxon>Eukaryota</taxon>
        <taxon>Metazoa</taxon>
        <taxon>Spiralia</taxon>
        <taxon>Lophotrochozoa</taxon>
        <taxon>Platyhelminthes</taxon>
        <taxon>Cestoda</taxon>
        <taxon>Eucestoda</taxon>
        <taxon>Cyclophyllidea</taxon>
        <taxon>Mesocestoididae</taxon>
        <taxon>Mesocestoides</taxon>
    </lineage>
</organism>
<dbReference type="GO" id="GO:0003841">
    <property type="term" value="F:1-acylglycerol-3-phosphate O-acyltransferase activity"/>
    <property type="evidence" value="ECO:0007669"/>
    <property type="project" value="UniProtKB-EC"/>
</dbReference>
<keyword evidence="5" id="KW-0472">Membrane</keyword>
<evidence type="ECO:0000256" key="1">
    <source>
        <dbReference type="ARBA" id="ARBA00004728"/>
    </source>
</evidence>
<dbReference type="PANTHER" id="PTHR10434:SF11">
    <property type="entry name" value="1-ACYL-SN-GLYCEROL-3-PHOSPHATE ACYLTRANSFERASE"/>
    <property type="match status" value="1"/>
</dbReference>
<name>A0A5K3EPH4_MESCO</name>
<protein>
    <recommendedName>
        <fullName evidence="2">1-acylglycerol-3-phosphate O-acyltransferase</fullName>
        <ecNumber evidence="2">2.3.1.51</ecNumber>
    </recommendedName>
</protein>
<dbReference type="GO" id="GO:0005783">
    <property type="term" value="C:endoplasmic reticulum"/>
    <property type="evidence" value="ECO:0007669"/>
    <property type="project" value="TreeGrafter"/>
</dbReference>
<feature type="domain" description="Phospholipid/glycerol acyltransferase" evidence="6">
    <location>
        <begin position="92"/>
        <end position="207"/>
    </location>
</feature>
<accession>A0A5K3EPH4</accession>
<dbReference type="InterPro" id="IPR002123">
    <property type="entry name" value="Plipid/glycerol_acylTrfase"/>
</dbReference>
<evidence type="ECO:0000259" key="6">
    <source>
        <dbReference type="SMART" id="SM00563"/>
    </source>
</evidence>
<keyword evidence="5" id="KW-1133">Transmembrane helix</keyword>
<keyword evidence="5" id="KW-0812">Transmembrane</keyword>